<comment type="caution">
    <text evidence="2">The sequence shown here is derived from an EMBL/GenBank/DDBJ whole genome shotgun (WGS) entry which is preliminary data.</text>
</comment>
<evidence type="ECO:0000313" key="2">
    <source>
        <dbReference type="EMBL" id="GAA3796479.1"/>
    </source>
</evidence>
<sequence length="353" mass="39496">MSEYGYEEYQAEDIPDWSGDSWGWGEMMQAADTEEDFIIRDIASAETTALVGKSVIGKSWMVSHIIACSQTGEKVFGEIEMADRDWKVAILGTDNKPHKEYGKRIRTAIPVGMTPNLRTFDLPVMDAEWKWKSLHKTLVANGFNLVVIDSYTQSVGEFNDNERVTRYFNGLELLVKSGIAVFIVAHESEKGRGGTGALGSSLFKQKVRSHITVTKQSRGKVKLFIENNASEEHQYIHLKAGVGARYTIEDRYTESEYEARRAKGSRENKAQQQEKQKRDAATLDRNKEMAQFVVEFYKSQAKTPSKTAAANALADKFEGTKVNTHKVALSGSQGFGSMLVWDASGRPSLKQQD</sequence>
<gene>
    <name evidence="2" type="ORF">GCM10022403_032900</name>
</gene>
<evidence type="ECO:0000313" key="3">
    <source>
        <dbReference type="Proteomes" id="UP001501009"/>
    </source>
</evidence>
<dbReference type="SUPFAM" id="SSF52540">
    <property type="entry name" value="P-loop containing nucleoside triphosphate hydrolases"/>
    <property type="match status" value="1"/>
</dbReference>
<dbReference type="EMBL" id="BAABDE010000015">
    <property type="protein sequence ID" value="GAA3796479.1"/>
    <property type="molecule type" value="Genomic_DNA"/>
</dbReference>
<keyword evidence="3" id="KW-1185">Reference proteome</keyword>
<evidence type="ECO:0000256" key="1">
    <source>
        <dbReference type="SAM" id="MobiDB-lite"/>
    </source>
</evidence>
<protein>
    <recommendedName>
        <fullName evidence="4">AAA family ATPase</fullName>
    </recommendedName>
</protein>
<proteinExistence type="predicted"/>
<reference evidence="3" key="1">
    <citation type="journal article" date="2019" name="Int. J. Syst. Evol. Microbiol.">
        <title>The Global Catalogue of Microorganisms (GCM) 10K type strain sequencing project: providing services to taxonomists for standard genome sequencing and annotation.</title>
        <authorList>
            <consortium name="The Broad Institute Genomics Platform"/>
            <consortium name="The Broad Institute Genome Sequencing Center for Infectious Disease"/>
            <person name="Wu L."/>
            <person name="Ma J."/>
        </authorList>
    </citation>
    <scope>NUCLEOTIDE SEQUENCE [LARGE SCALE GENOMIC DNA]</scope>
    <source>
        <strain evidence="3">JCM 17138</strain>
    </source>
</reference>
<evidence type="ECO:0008006" key="4">
    <source>
        <dbReference type="Google" id="ProtNLM"/>
    </source>
</evidence>
<name>A0ABP7HJ40_9ACTN</name>
<dbReference type="Proteomes" id="UP001501009">
    <property type="component" value="Unassembled WGS sequence"/>
</dbReference>
<dbReference type="RefSeq" id="WP_275780462.1">
    <property type="nucleotide sequence ID" value="NZ_BAABDE010000015.1"/>
</dbReference>
<dbReference type="Gene3D" id="3.40.50.300">
    <property type="entry name" value="P-loop containing nucleotide triphosphate hydrolases"/>
    <property type="match status" value="1"/>
</dbReference>
<accession>A0ABP7HJ40</accession>
<organism evidence="2 3">
    <name type="scientific">Streptomyces coacervatus</name>
    <dbReference type="NCBI Taxonomy" id="647381"/>
    <lineage>
        <taxon>Bacteria</taxon>
        <taxon>Bacillati</taxon>
        <taxon>Actinomycetota</taxon>
        <taxon>Actinomycetes</taxon>
        <taxon>Kitasatosporales</taxon>
        <taxon>Streptomycetaceae</taxon>
        <taxon>Streptomyces</taxon>
    </lineage>
</organism>
<dbReference type="InterPro" id="IPR027417">
    <property type="entry name" value="P-loop_NTPase"/>
</dbReference>
<feature type="region of interest" description="Disordered" evidence="1">
    <location>
        <begin position="257"/>
        <end position="284"/>
    </location>
</feature>
<dbReference type="Pfam" id="PF13481">
    <property type="entry name" value="AAA_25"/>
    <property type="match status" value="1"/>
</dbReference>